<dbReference type="PANTHER" id="PTHR10209">
    <property type="entry name" value="OXIDOREDUCTASE, 2OG-FE II OXYGENASE FAMILY PROTEIN"/>
    <property type="match status" value="1"/>
</dbReference>
<evidence type="ECO:0000259" key="6">
    <source>
        <dbReference type="PROSITE" id="PS51471"/>
    </source>
</evidence>
<evidence type="ECO:0000313" key="8">
    <source>
        <dbReference type="Proteomes" id="UP000664132"/>
    </source>
</evidence>
<keyword evidence="2 5" id="KW-0479">Metal-binding</keyword>
<dbReference type="AlphaFoldDB" id="A0A8H7W3H1"/>
<protein>
    <recommendedName>
        <fullName evidence="6">Fe2OG dioxygenase domain-containing protein</fullName>
    </recommendedName>
</protein>
<dbReference type="PANTHER" id="PTHR10209:SF804">
    <property type="entry name" value="FE2OG DIOXYGENASE DOMAIN-CONTAINING PROTEIN"/>
    <property type="match status" value="1"/>
</dbReference>
<gene>
    <name evidence="7" type="ORF">IFR04_010540</name>
</gene>
<dbReference type="Pfam" id="PF14226">
    <property type="entry name" value="DIOX_N"/>
    <property type="match status" value="1"/>
</dbReference>
<evidence type="ECO:0000256" key="3">
    <source>
        <dbReference type="ARBA" id="ARBA00023002"/>
    </source>
</evidence>
<dbReference type="Proteomes" id="UP000664132">
    <property type="component" value="Unassembled WGS sequence"/>
</dbReference>
<reference evidence="7" key="1">
    <citation type="submission" date="2021-02" db="EMBL/GenBank/DDBJ databases">
        <title>Genome sequence Cadophora malorum strain M34.</title>
        <authorList>
            <person name="Stefanovic E."/>
            <person name="Vu D."/>
            <person name="Scully C."/>
            <person name="Dijksterhuis J."/>
            <person name="Roader J."/>
            <person name="Houbraken J."/>
        </authorList>
    </citation>
    <scope>NUCLEOTIDE SEQUENCE</scope>
    <source>
        <strain evidence="7">M34</strain>
    </source>
</reference>
<evidence type="ECO:0000256" key="4">
    <source>
        <dbReference type="ARBA" id="ARBA00023004"/>
    </source>
</evidence>
<dbReference type="PROSITE" id="PS51471">
    <property type="entry name" value="FE2OG_OXY"/>
    <property type="match status" value="1"/>
</dbReference>
<evidence type="ECO:0000256" key="2">
    <source>
        <dbReference type="ARBA" id="ARBA00022723"/>
    </source>
</evidence>
<dbReference type="OrthoDB" id="288590at2759"/>
<organism evidence="7 8">
    <name type="scientific">Cadophora malorum</name>
    <dbReference type="NCBI Taxonomy" id="108018"/>
    <lineage>
        <taxon>Eukaryota</taxon>
        <taxon>Fungi</taxon>
        <taxon>Dikarya</taxon>
        <taxon>Ascomycota</taxon>
        <taxon>Pezizomycotina</taxon>
        <taxon>Leotiomycetes</taxon>
        <taxon>Helotiales</taxon>
        <taxon>Ploettnerulaceae</taxon>
        <taxon>Cadophora</taxon>
    </lineage>
</organism>
<dbReference type="EMBL" id="JAFJYH010000190">
    <property type="protein sequence ID" value="KAG4416321.1"/>
    <property type="molecule type" value="Genomic_DNA"/>
</dbReference>
<proteinExistence type="inferred from homology"/>
<dbReference type="InterPro" id="IPR026992">
    <property type="entry name" value="DIOX_N"/>
</dbReference>
<feature type="domain" description="Fe2OG dioxygenase" evidence="6">
    <location>
        <begin position="214"/>
        <end position="314"/>
    </location>
</feature>
<dbReference type="SUPFAM" id="SSF51197">
    <property type="entry name" value="Clavaminate synthase-like"/>
    <property type="match status" value="1"/>
</dbReference>
<dbReference type="InterPro" id="IPR044861">
    <property type="entry name" value="IPNS-like_FE2OG_OXY"/>
</dbReference>
<dbReference type="GO" id="GO:0046872">
    <property type="term" value="F:metal ion binding"/>
    <property type="evidence" value="ECO:0007669"/>
    <property type="project" value="UniProtKB-KW"/>
</dbReference>
<dbReference type="InterPro" id="IPR027443">
    <property type="entry name" value="IPNS-like_sf"/>
</dbReference>
<dbReference type="Pfam" id="PF03171">
    <property type="entry name" value="2OG-FeII_Oxy"/>
    <property type="match status" value="1"/>
</dbReference>
<dbReference type="GO" id="GO:0016491">
    <property type="term" value="F:oxidoreductase activity"/>
    <property type="evidence" value="ECO:0007669"/>
    <property type="project" value="UniProtKB-KW"/>
</dbReference>
<evidence type="ECO:0000256" key="1">
    <source>
        <dbReference type="ARBA" id="ARBA00008056"/>
    </source>
</evidence>
<comment type="caution">
    <text evidence="7">The sequence shown here is derived from an EMBL/GenBank/DDBJ whole genome shotgun (WGS) entry which is preliminary data.</text>
</comment>
<sequence>MAPSANHPEPEPEYVVVFAGKGTIKREILTGSRAKPTFSTIPQVDFSKIDSPSLSDRQAIAKEVGAAFRDSGFLYAANHGISQSLQDGLYRVIKEFFAMPLEEKMKVHINKSASIKGYEALLETKLDATTRGDLKEAFNIGDDPYDPEQNVPSNFDISSYPKNGNQWPTALPEFRTLMYKYNTAVLSFSKKLMRIIALALDLPETYFDHMAAFPMSGLRALHYPSQEIANDIGIGAHADYSWFTLVNQLSPTPALEVLNHNGQWISAPPIPGTLVVNVGDFLEMATNNEFVSTVHRVVNKTGEERYSIPYFFSPSKDVMIETVPTCVKEDGVKMKPILAGDWQQERLLRARYKHPSSIAARAKGEI</sequence>
<evidence type="ECO:0000256" key="5">
    <source>
        <dbReference type="RuleBase" id="RU003682"/>
    </source>
</evidence>
<accession>A0A8H7W3H1</accession>
<comment type="similarity">
    <text evidence="1 5">Belongs to the iron/ascorbate-dependent oxidoreductase family.</text>
</comment>
<keyword evidence="8" id="KW-1185">Reference proteome</keyword>
<dbReference type="Gene3D" id="2.60.120.330">
    <property type="entry name" value="B-lactam Antibiotic, Isopenicillin N Synthase, Chain"/>
    <property type="match status" value="1"/>
</dbReference>
<keyword evidence="3 5" id="KW-0560">Oxidoreductase</keyword>
<dbReference type="PRINTS" id="PR00682">
    <property type="entry name" value="IPNSYNTHASE"/>
</dbReference>
<keyword evidence="4 5" id="KW-0408">Iron</keyword>
<evidence type="ECO:0000313" key="7">
    <source>
        <dbReference type="EMBL" id="KAG4416321.1"/>
    </source>
</evidence>
<dbReference type="GO" id="GO:0044283">
    <property type="term" value="P:small molecule biosynthetic process"/>
    <property type="evidence" value="ECO:0007669"/>
    <property type="project" value="UniProtKB-ARBA"/>
</dbReference>
<name>A0A8H7W3H1_9HELO</name>
<dbReference type="InterPro" id="IPR005123">
    <property type="entry name" value="Oxoglu/Fe-dep_dioxygenase_dom"/>
</dbReference>